<evidence type="ECO:0000313" key="1">
    <source>
        <dbReference type="EMBL" id="BAS00020.1"/>
    </source>
</evidence>
<organism evidence="1">
    <name type="scientific">Blastochloris viridis</name>
    <name type="common">Rhodopseudomonas viridis</name>
    <dbReference type="NCBI Taxonomy" id="1079"/>
    <lineage>
        <taxon>Bacteria</taxon>
        <taxon>Pseudomonadati</taxon>
        <taxon>Pseudomonadota</taxon>
        <taxon>Alphaproteobacteria</taxon>
        <taxon>Hyphomicrobiales</taxon>
        <taxon>Blastochloridaceae</taxon>
        <taxon>Blastochloris</taxon>
    </lineage>
</organism>
<protein>
    <submittedName>
        <fullName evidence="1">Uncharacterized protein</fullName>
    </submittedName>
</protein>
<proteinExistence type="predicted"/>
<dbReference type="AlphaFoldDB" id="A0A182D3J4"/>
<accession>A0A182D3J4</accession>
<reference evidence="1" key="1">
    <citation type="journal article" date="2015" name="Genome Announc.">
        <title>Complete Genome Sequence of the Bacteriochlorophyll b-Producing Photosynthetic Bacterium Blastochloris viridis.</title>
        <authorList>
            <person name="Tsukatani Y."/>
            <person name="Hirose Y."/>
            <person name="Harada J."/>
            <person name="Misawa N."/>
            <person name="Mori K."/>
            <person name="Inoue K."/>
            <person name="Tamiaki H."/>
        </authorList>
    </citation>
    <scope>NUCLEOTIDE SEQUENCE [LARGE SCALE GENOMIC DNA]</scope>
    <source>
        <strain evidence="1">DSM 133</strain>
    </source>
</reference>
<gene>
    <name evidence="1" type="ORF">BV133_2426</name>
</gene>
<sequence>MVHRFIPVGRGRRSGSSLLRPVAQSGCHHASKSSACRAQLVGGAAETSCGRSRIDAPCRCGTA</sequence>
<dbReference type="EMBL" id="AP014854">
    <property type="protein sequence ID" value="BAS00020.1"/>
    <property type="molecule type" value="Genomic_DNA"/>
</dbReference>
<name>A0A182D3J4_BLAVI</name>